<feature type="compositionally biased region" description="Polar residues" evidence="5">
    <location>
        <begin position="28"/>
        <end position="39"/>
    </location>
</feature>
<evidence type="ECO:0000256" key="4">
    <source>
        <dbReference type="RuleBase" id="RU000363"/>
    </source>
</evidence>
<dbReference type="InterPro" id="IPR051911">
    <property type="entry name" value="SDR_oxidoreductase"/>
</dbReference>
<gene>
    <name evidence="6" type="ORF">CONPUDRAFT_131360</name>
</gene>
<dbReference type="OrthoDB" id="1274115at2759"/>
<dbReference type="EMBL" id="JH711587">
    <property type="protein sequence ID" value="EIW75895.1"/>
    <property type="molecule type" value="Genomic_DNA"/>
</dbReference>
<proteinExistence type="inferred from homology"/>
<dbReference type="PROSITE" id="PS00061">
    <property type="entry name" value="ADH_SHORT"/>
    <property type="match status" value="1"/>
</dbReference>
<dbReference type="RefSeq" id="XP_007773894.1">
    <property type="nucleotide sequence ID" value="XM_007775704.1"/>
</dbReference>
<dbReference type="PANTHER" id="PTHR43976:SF16">
    <property type="entry name" value="SHORT-CHAIN DEHYDROGENASE_REDUCTASE FAMILY PROTEIN"/>
    <property type="match status" value="1"/>
</dbReference>
<evidence type="ECO:0000256" key="5">
    <source>
        <dbReference type="SAM" id="MobiDB-lite"/>
    </source>
</evidence>
<evidence type="ECO:0000256" key="1">
    <source>
        <dbReference type="ARBA" id="ARBA00006484"/>
    </source>
</evidence>
<comment type="caution">
    <text evidence="6">The sequence shown here is derived from an EMBL/GenBank/DDBJ whole genome shotgun (WGS) entry which is preliminary data.</text>
</comment>
<dbReference type="Gene3D" id="3.40.50.720">
    <property type="entry name" value="NAD(P)-binding Rossmann-like Domain"/>
    <property type="match status" value="1"/>
</dbReference>
<dbReference type="InterPro" id="IPR020904">
    <property type="entry name" value="Sc_DH/Rdtase_CS"/>
</dbReference>
<dbReference type="GeneID" id="19200338"/>
<evidence type="ECO:0000313" key="7">
    <source>
        <dbReference type="Proteomes" id="UP000053558"/>
    </source>
</evidence>
<name>A0A5M3MB92_CONPW</name>
<dbReference type="Proteomes" id="UP000053558">
    <property type="component" value="Unassembled WGS sequence"/>
</dbReference>
<protein>
    <submittedName>
        <fullName evidence="6">NAD(P)-binding protein</fullName>
    </submittedName>
</protein>
<keyword evidence="7" id="KW-1185">Reference proteome</keyword>
<evidence type="ECO:0000313" key="6">
    <source>
        <dbReference type="EMBL" id="EIW75895.1"/>
    </source>
</evidence>
<accession>A0A5M3MB92</accession>
<dbReference type="PRINTS" id="PR00080">
    <property type="entry name" value="SDRFAMILY"/>
</dbReference>
<dbReference type="KEGG" id="cput:CONPUDRAFT_131360"/>
<keyword evidence="3" id="KW-0560">Oxidoreductase</keyword>
<dbReference type="Pfam" id="PF00106">
    <property type="entry name" value="adh_short"/>
    <property type="match status" value="1"/>
</dbReference>
<dbReference type="PANTHER" id="PTHR43976">
    <property type="entry name" value="SHORT CHAIN DEHYDROGENASE"/>
    <property type="match status" value="1"/>
</dbReference>
<dbReference type="InterPro" id="IPR002347">
    <property type="entry name" value="SDR_fam"/>
</dbReference>
<dbReference type="PRINTS" id="PR00081">
    <property type="entry name" value="GDHRDH"/>
</dbReference>
<organism evidence="6 7">
    <name type="scientific">Coniophora puteana (strain RWD-64-598)</name>
    <name type="common">Brown rot fungus</name>
    <dbReference type="NCBI Taxonomy" id="741705"/>
    <lineage>
        <taxon>Eukaryota</taxon>
        <taxon>Fungi</taxon>
        <taxon>Dikarya</taxon>
        <taxon>Basidiomycota</taxon>
        <taxon>Agaricomycotina</taxon>
        <taxon>Agaricomycetes</taxon>
        <taxon>Agaricomycetidae</taxon>
        <taxon>Boletales</taxon>
        <taxon>Coniophorineae</taxon>
        <taxon>Coniophoraceae</taxon>
        <taxon>Coniophora</taxon>
    </lineage>
</organism>
<reference evidence="7" key="1">
    <citation type="journal article" date="2012" name="Science">
        <title>The Paleozoic origin of enzymatic lignin decomposition reconstructed from 31 fungal genomes.</title>
        <authorList>
            <person name="Floudas D."/>
            <person name="Binder M."/>
            <person name="Riley R."/>
            <person name="Barry K."/>
            <person name="Blanchette R.A."/>
            <person name="Henrissat B."/>
            <person name="Martinez A.T."/>
            <person name="Otillar R."/>
            <person name="Spatafora J.W."/>
            <person name="Yadav J.S."/>
            <person name="Aerts A."/>
            <person name="Benoit I."/>
            <person name="Boyd A."/>
            <person name="Carlson A."/>
            <person name="Copeland A."/>
            <person name="Coutinho P.M."/>
            <person name="de Vries R.P."/>
            <person name="Ferreira P."/>
            <person name="Findley K."/>
            <person name="Foster B."/>
            <person name="Gaskell J."/>
            <person name="Glotzer D."/>
            <person name="Gorecki P."/>
            <person name="Heitman J."/>
            <person name="Hesse C."/>
            <person name="Hori C."/>
            <person name="Igarashi K."/>
            <person name="Jurgens J.A."/>
            <person name="Kallen N."/>
            <person name="Kersten P."/>
            <person name="Kohler A."/>
            <person name="Kuees U."/>
            <person name="Kumar T.K.A."/>
            <person name="Kuo A."/>
            <person name="LaButti K."/>
            <person name="Larrondo L.F."/>
            <person name="Lindquist E."/>
            <person name="Ling A."/>
            <person name="Lombard V."/>
            <person name="Lucas S."/>
            <person name="Lundell T."/>
            <person name="Martin R."/>
            <person name="McLaughlin D.J."/>
            <person name="Morgenstern I."/>
            <person name="Morin E."/>
            <person name="Murat C."/>
            <person name="Nagy L.G."/>
            <person name="Nolan M."/>
            <person name="Ohm R.A."/>
            <person name="Patyshakuliyeva A."/>
            <person name="Rokas A."/>
            <person name="Ruiz-Duenas F.J."/>
            <person name="Sabat G."/>
            <person name="Salamov A."/>
            <person name="Samejima M."/>
            <person name="Schmutz J."/>
            <person name="Slot J.C."/>
            <person name="St John F."/>
            <person name="Stenlid J."/>
            <person name="Sun H."/>
            <person name="Sun S."/>
            <person name="Syed K."/>
            <person name="Tsang A."/>
            <person name="Wiebenga A."/>
            <person name="Young D."/>
            <person name="Pisabarro A."/>
            <person name="Eastwood D.C."/>
            <person name="Martin F."/>
            <person name="Cullen D."/>
            <person name="Grigoriev I.V."/>
            <person name="Hibbett D.S."/>
        </authorList>
    </citation>
    <scope>NUCLEOTIDE SEQUENCE [LARGE SCALE GENOMIC DNA]</scope>
    <source>
        <strain evidence="7">RWD-64-598 SS2</strain>
    </source>
</reference>
<dbReference type="InterPro" id="IPR036291">
    <property type="entry name" value="NAD(P)-bd_dom_sf"/>
</dbReference>
<evidence type="ECO:0000256" key="3">
    <source>
        <dbReference type="ARBA" id="ARBA00023002"/>
    </source>
</evidence>
<keyword evidence="2" id="KW-0521">NADP</keyword>
<dbReference type="AlphaFoldDB" id="A0A5M3MB92"/>
<dbReference type="SUPFAM" id="SSF51735">
    <property type="entry name" value="NAD(P)-binding Rossmann-fold domains"/>
    <property type="match status" value="1"/>
</dbReference>
<dbReference type="GO" id="GO:0016491">
    <property type="term" value="F:oxidoreductase activity"/>
    <property type="evidence" value="ECO:0007669"/>
    <property type="project" value="UniProtKB-KW"/>
</dbReference>
<evidence type="ECO:0000256" key="2">
    <source>
        <dbReference type="ARBA" id="ARBA00022857"/>
    </source>
</evidence>
<feature type="region of interest" description="Disordered" evidence="5">
    <location>
        <begin position="1"/>
        <end position="40"/>
    </location>
</feature>
<sequence length="312" mass="33819">MTTTSKIWLSEYPRPHSTQHPDPRTPFNHPNPNPVTGASSGLGLAMTEHLLAKGATVIATLRTPSALAHLASKYPPSQLSVLPLDVSQRAQVAAAFAHAKAKFGRLDVVFNNAGANILGEVESLMYMGGGEEGYMEGARRAFDANFWGAVYVSAEAVRFFREVNPGGCGGRLLQMSSTLGVVGRPGAGVYAASKHALDGFSDSLAQELDPSWNIKVTIICAGPFRTPFVSTNQWWPEQHPACASPDSAASKFREYLSNPPPIFAEPAEGVKAVERLVHIEDPLLRFPLHVIAADRMRDRARQLNEDADRYES</sequence>
<comment type="similarity">
    <text evidence="1 4">Belongs to the short-chain dehydrogenases/reductases (SDR) family.</text>
</comment>